<comment type="caution">
    <text evidence="1">The sequence shown here is derived from an EMBL/GenBank/DDBJ whole genome shotgun (WGS) entry which is preliminary data.</text>
</comment>
<evidence type="ECO:0000313" key="2">
    <source>
        <dbReference type="Proteomes" id="UP000610203"/>
    </source>
</evidence>
<dbReference type="EMBL" id="BMZR01000005">
    <property type="protein sequence ID" value="GHD35703.1"/>
    <property type="molecule type" value="Genomic_DNA"/>
</dbReference>
<evidence type="ECO:0000313" key="1">
    <source>
        <dbReference type="EMBL" id="GHD35703.1"/>
    </source>
</evidence>
<proteinExistence type="predicted"/>
<keyword evidence="2" id="KW-1185">Reference proteome</keyword>
<organism evidence="1 2">
    <name type="scientific">Psychrobacter glaciei</name>
    <dbReference type="NCBI Taxonomy" id="619771"/>
    <lineage>
        <taxon>Bacteria</taxon>
        <taxon>Pseudomonadati</taxon>
        <taxon>Pseudomonadota</taxon>
        <taxon>Gammaproteobacteria</taxon>
        <taxon>Moraxellales</taxon>
        <taxon>Moraxellaceae</taxon>
        <taxon>Psychrobacter</taxon>
    </lineage>
</organism>
<name>A0ABQ3GSC9_9GAMM</name>
<reference evidence="2" key="1">
    <citation type="journal article" date="2019" name="Int. J. Syst. Evol. Microbiol.">
        <title>The Global Catalogue of Microorganisms (GCM) 10K type strain sequencing project: providing services to taxonomists for standard genome sequencing and annotation.</title>
        <authorList>
            <consortium name="The Broad Institute Genomics Platform"/>
            <consortium name="The Broad Institute Genome Sequencing Center for Infectious Disease"/>
            <person name="Wu L."/>
            <person name="Ma J."/>
        </authorList>
    </citation>
    <scope>NUCLEOTIDE SEQUENCE [LARGE SCALE GENOMIC DNA]</scope>
    <source>
        <strain evidence="2">KCTC 42280</strain>
    </source>
</reference>
<protein>
    <submittedName>
        <fullName evidence="1">Uncharacterized protein</fullName>
    </submittedName>
</protein>
<dbReference type="Proteomes" id="UP000610203">
    <property type="component" value="Unassembled WGS sequence"/>
</dbReference>
<sequence length="55" mass="6063">MASNSKKSDENKQVMPCLTLLSQGYAGSQALEGLFIKNITSLCYTSAIFYAIFQH</sequence>
<accession>A0ABQ3GSC9</accession>
<gene>
    <name evidence="1" type="ORF">GCM10016272_21900</name>
</gene>